<name>A0A5C6E4M5_9BACT</name>
<evidence type="ECO:0000256" key="1">
    <source>
        <dbReference type="SAM" id="Phobius"/>
    </source>
</evidence>
<dbReference type="PANTHER" id="PTHR36459">
    <property type="entry name" value="ORF"/>
    <property type="match status" value="1"/>
</dbReference>
<accession>A0A5C6E4M5</accession>
<proteinExistence type="predicted"/>
<gene>
    <name evidence="3" type="ORF">Q31b_19810</name>
</gene>
<dbReference type="InterPro" id="IPR005804">
    <property type="entry name" value="FA_desaturase_dom"/>
</dbReference>
<reference evidence="3 4" key="1">
    <citation type="submission" date="2019-02" db="EMBL/GenBank/DDBJ databases">
        <title>Deep-cultivation of Planctomycetes and their phenomic and genomic characterization uncovers novel biology.</title>
        <authorList>
            <person name="Wiegand S."/>
            <person name="Jogler M."/>
            <person name="Boedeker C."/>
            <person name="Pinto D."/>
            <person name="Vollmers J."/>
            <person name="Rivas-Marin E."/>
            <person name="Kohn T."/>
            <person name="Peeters S.H."/>
            <person name="Heuer A."/>
            <person name="Rast P."/>
            <person name="Oberbeckmann S."/>
            <person name="Bunk B."/>
            <person name="Jeske O."/>
            <person name="Meyerdierks A."/>
            <person name="Storesund J.E."/>
            <person name="Kallscheuer N."/>
            <person name="Luecker S."/>
            <person name="Lage O.M."/>
            <person name="Pohl T."/>
            <person name="Merkel B.J."/>
            <person name="Hornburger P."/>
            <person name="Mueller R.-W."/>
            <person name="Bruemmer F."/>
            <person name="Labrenz M."/>
            <person name="Spormann A.M."/>
            <person name="Op Den Camp H."/>
            <person name="Overmann J."/>
            <person name="Amann R."/>
            <person name="Jetten M.S.M."/>
            <person name="Mascher T."/>
            <person name="Medema M.H."/>
            <person name="Devos D.P."/>
            <person name="Kaster A.-K."/>
            <person name="Ovreas L."/>
            <person name="Rohde M."/>
            <person name="Galperin M.Y."/>
            <person name="Jogler C."/>
        </authorList>
    </citation>
    <scope>NUCLEOTIDE SEQUENCE [LARGE SCALE GENOMIC DNA]</scope>
    <source>
        <strain evidence="3 4">Q31b</strain>
    </source>
</reference>
<dbReference type="Pfam" id="PF00487">
    <property type="entry name" value="FA_desaturase"/>
    <property type="match status" value="1"/>
</dbReference>
<feature type="transmembrane region" description="Helical" evidence="1">
    <location>
        <begin position="201"/>
        <end position="227"/>
    </location>
</feature>
<feature type="transmembrane region" description="Helical" evidence="1">
    <location>
        <begin position="176"/>
        <end position="195"/>
    </location>
</feature>
<dbReference type="Proteomes" id="UP000315471">
    <property type="component" value="Unassembled WGS sequence"/>
</dbReference>
<dbReference type="PANTHER" id="PTHR36459:SF1">
    <property type="entry name" value="FATTY ACID DESATURASE DOMAIN-CONTAINING PROTEIN-RELATED"/>
    <property type="match status" value="1"/>
</dbReference>
<dbReference type="GO" id="GO:0006629">
    <property type="term" value="P:lipid metabolic process"/>
    <property type="evidence" value="ECO:0007669"/>
    <property type="project" value="InterPro"/>
</dbReference>
<evidence type="ECO:0000313" key="4">
    <source>
        <dbReference type="Proteomes" id="UP000315471"/>
    </source>
</evidence>
<sequence>MTPPSSSVEPVGAGSSEPTTPATFLVQNAADYRSVFWLLLAISLVAIQYSDPTWVKYLSPISCYLAISLGTVSHNHNHKATFKSKRLNNLFGHALTIFYGYPTLMWVPTHNLNHHKFVNRPGDATATWRYTNKHNLWVAVTYPFVSGYFQSIPIRNYIDRVKKKKPKLYARIRFQYAIWIGSYILLGILAAVLYHNQQTGLGFYVWFFSVILPAILSSTVIMFFNFIQHVHTDAWSDHDHSRNFVGSWFNFLFFNNGYHTIHHDHPAMHWSELPAAHALIADSIEPKLNEKNLLWFLLRQYILSPLVPKLGTKQIGQLPSADPMAENASKASSR</sequence>
<keyword evidence="1" id="KW-0472">Membrane</keyword>
<keyword evidence="4" id="KW-1185">Reference proteome</keyword>
<protein>
    <submittedName>
        <fullName evidence="3">Fatty acid desaturase</fullName>
    </submittedName>
</protein>
<dbReference type="OrthoDB" id="8938484at2"/>
<feature type="domain" description="Fatty acid desaturase" evidence="2">
    <location>
        <begin position="53"/>
        <end position="284"/>
    </location>
</feature>
<feature type="transmembrane region" description="Helical" evidence="1">
    <location>
        <begin position="136"/>
        <end position="155"/>
    </location>
</feature>
<dbReference type="EMBL" id="SJPY01000003">
    <property type="protein sequence ID" value="TWU42947.1"/>
    <property type="molecule type" value="Genomic_DNA"/>
</dbReference>
<organism evidence="3 4">
    <name type="scientific">Novipirellula aureliae</name>
    <dbReference type="NCBI Taxonomy" id="2527966"/>
    <lineage>
        <taxon>Bacteria</taxon>
        <taxon>Pseudomonadati</taxon>
        <taxon>Planctomycetota</taxon>
        <taxon>Planctomycetia</taxon>
        <taxon>Pirellulales</taxon>
        <taxon>Pirellulaceae</taxon>
        <taxon>Novipirellula</taxon>
    </lineage>
</organism>
<keyword evidence="1" id="KW-0812">Transmembrane</keyword>
<evidence type="ECO:0000259" key="2">
    <source>
        <dbReference type="Pfam" id="PF00487"/>
    </source>
</evidence>
<evidence type="ECO:0000313" key="3">
    <source>
        <dbReference type="EMBL" id="TWU42947.1"/>
    </source>
</evidence>
<comment type="caution">
    <text evidence="3">The sequence shown here is derived from an EMBL/GenBank/DDBJ whole genome shotgun (WGS) entry which is preliminary data.</text>
</comment>
<feature type="transmembrane region" description="Helical" evidence="1">
    <location>
        <begin position="87"/>
        <end position="107"/>
    </location>
</feature>
<keyword evidence="1" id="KW-1133">Transmembrane helix</keyword>
<dbReference type="AlphaFoldDB" id="A0A5C6E4M5"/>